<keyword evidence="1" id="KW-0732">Signal</keyword>
<dbReference type="EMBL" id="JAEVLS010000001">
    <property type="protein sequence ID" value="MBM0103214.1"/>
    <property type="molecule type" value="Genomic_DNA"/>
</dbReference>
<dbReference type="Proteomes" id="UP000661077">
    <property type="component" value="Unassembled WGS sequence"/>
</dbReference>
<evidence type="ECO:0000313" key="3">
    <source>
        <dbReference type="EMBL" id="MBM0103214.1"/>
    </source>
</evidence>
<comment type="caution">
    <text evidence="3">The sequence shown here is derived from an EMBL/GenBank/DDBJ whole genome shotgun (WGS) entry which is preliminary data.</text>
</comment>
<name>A0ABS1WQG4_9GAMM</name>
<dbReference type="GO" id="GO:0016787">
    <property type="term" value="F:hydrolase activity"/>
    <property type="evidence" value="ECO:0007669"/>
    <property type="project" value="UniProtKB-KW"/>
</dbReference>
<evidence type="ECO:0000313" key="4">
    <source>
        <dbReference type="Proteomes" id="UP000661077"/>
    </source>
</evidence>
<dbReference type="InterPro" id="IPR050789">
    <property type="entry name" value="Diverse_Enzym_Activities"/>
</dbReference>
<protein>
    <submittedName>
        <fullName evidence="3">Serine hydrolase</fullName>
    </submittedName>
</protein>
<dbReference type="SUPFAM" id="SSF56601">
    <property type="entry name" value="beta-lactamase/transpeptidase-like"/>
    <property type="match status" value="1"/>
</dbReference>
<dbReference type="PANTHER" id="PTHR43283:SF7">
    <property type="entry name" value="BETA-LACTAMASE-RELATED DOMAIN-CONTAINING PROTEIN"/>
    <property type="match status" value="1"/>
</dbReference>
<feature type="signal peptide" evidence="1">
    <location>
        <begin position="1"/>
        <end position="20"/>
    </location>
</feature>
<feature type="chain" id="PRO_5045952360" evidence="1">
    <location>
        <begin position="21"/>
        <end position="343"/>
    </location>
</feature>
<dbReference type="Pfam" id="PF00144">
    <property type="entry name" value="Beta-lactamase"/>
    <property type="match status" value="1"/>
</dbReference>
<organism evidence="3 4">
    <name type="scientific">Steroidobacter gossypii</name>
    <dbReference type="NCBI Taxonomy" id="2805490"/>
    <lineage>
        <taxon>Bacteria</taxon>
        <taxon>Pseudomonadati</taxon>
        <taxon>Pseudomonadota</taxon>
        <taxon>Gammaproteobacteria</taxon>
        <taxon>Steroidobacterales</taxon>
        <taxon>Steroidobacteraceae</taxon>
        <taxon>Steroidobacter</taxon>
    </lineage>
</organism>
<keyword evidence="4" id="KW-1185">Reference proteome</keyword>
<proteinExistence type="predicted"/>
<dbReference type="RefSeq" id="WP_203165200.1">
    <property type="nucleotide sequence ID" value="NZ_JAEVLS010000001.1"/>
</dbReference>
<feature type="domain" description="Beta-lactamase-related" evidence="2">
    <location>
        <begin position="67"/>
        <end position="321"/>
    </location>
</feature>
<reference evidence="3 4" key="1">
    <citation type="journal article" date="2021" name="Int. J. Syst. Evol. Microbiol.">
        <title>Steroidobacter gossypii sp. nov., isolated from soil of cotton cropping field.</title>
        <authorList>
            <person name="Huang R."/>
            <person name="Yang S."/>
            <person name="Zhen C."/>
            <person name="Liu W."/>
        </authorList>
    </citation>
    <scope>NUCLEOTIDE SEQUENCE [LARGE SCALE GENOMIC DNA]</scope>
    <source>
        <strain evidence="3 4">S1-65</strain>
    </source>
</reference>
<sequence length="343" mass="38688">MLRSIGASLFLFLCVGVSQADATLPPARQIADEVDSGIHPGFESFIMQVDGRVVGRSVASTLSRRPPDLRSATKSITALLIGIAIDKGAIPSVQAKVMELLPNHRTAFEQDPRKAAMTLEDLLTMRSGLDCNDWDPKSAGHEDRMYRQRDWVAFWSEQRMRAEPGKEFSYCTGNVVALGEILASAVHISADAFALKYLFIPIEARRAEWQYWDNKRGVDTGGHLRLEPDDLLKIGDLMLTRGTYKGNRIVSEAWIDAMTQEHTTIPNMSQRYGYLWWLDHTKDAKLPQTRLWWAQGNGGSVLMIMPELKAVMVTTGTRFNRADMLEPMFWLRDRLLPAMHPAR</sequence>
<dbReference type="InterPro" id="IPR012338">
    <property type="entry name" value="Beta-lactam/transpept-like"/>
</dbReference>
<dbReference type="PANTHER" id="PTHR43283">
    <property type="entry name" value="BETA-LACTAMASE-RELATED"/>
    <property type="match status" value="1"/>
</dbReference>
<accession>A0ABS1WQG4</accession>
<evidence type="ECO:0000256" key="1">
    <source>
        <dbReference type="SAM" id="SignalP"/>
    </source>
</evidence>
<keyword evidence="3" id="KW-0378">Hydrolase</keyword>
<dbReference type="InterPro" id="IPR001466">
    <property type="entry name" value="Beta-lactam-related"/>
</dbReference>
<dbReference type="Gene3D" id="3.40.710.10">
    <property type="entry name" value="DD-peptidase/beta-lactamase superfamily"/>
    <property type="match status" value="1"/>
</dbReference>
<evidence type="ECO:0000259" key="2">
    <source>
        <dbReference type="Pfam" id="PF00144"/>
    </source>
</evidence>
<gene>
    <name evidence="3" type="ORF">JM946_00575</name>
</gene>